<dbReference type="EMBL" id="PNBA02000017">
    <property type="protein sequence ID" value="KAG6393780.1"/>
    <property type="molecule type" value="Genomic_DNA"/>
</dbReference>
<organism evidence="2">
    <name type="scientific">Salvia splendens</name>
    <name type="common">Scarlet sage</name>
    <dbReference type="NCBI Taxonomy" id="180675"/>
    <lineage>
        <taxon>Eukaryota</taxon>
        <taxon>Viridiplantae</taxon>
        <taxon>Streptophyta</taxon>
        <taxon>Embryophyta</taxon>
        <taxon>Tracheophyta</taxon>
        <taxon>Spermatophyta</taxon>
        <taxon>Magnoliopsida</taxon>
        <taxon>eudicotyledons</taxon>
        <taxon>Gunneridae</taxon>
        <taxon>Pentapetalae</taxon>
        <taxon>asterids</taxon>
        <taxon>lamiids</taxon>
        <taxon>Lamiales</taxon>
        <taxon>Lamiaceae</taxon>
        <taxon>Nepetoideae</taxon>
        <taxon>Mentheae</taxon>
        <taxon>Salviinae</taxon>
        <taxon>Salvia</taxon>
        <taxon>Salvia subgen. Calosphace</taxon>
        <taxon>core Calosphace</taxon>
    </lineage>
</organism>
<dbReference type="InterPro" id="IPR055357">
    <property type="entry name" value="LRR_At1g61320_AtMIF1"/>
</dbReference>
<dbReference type="SUPFAM" id="SSF52047">
    <property type="entry name" value="RNI-like"/>
    <property type="match status" value="1"/>
</dbReference>
<dbReference type="InterPro" id="IPR053772">
    <property type="entry name" value="At1g61320/At1g61330-like"/>
</dbReference>
<dbReference type="Proteomes" id="UP000298416">
    <property type="component" value="Unassembled WGS sequence"/>
</dbReference>
<evidence type="ECO:0000259" key="1">
    <source>
        <dbReference type="Pfam" id="PF23622"/>
    </source>
</evidence>
<evidence type="ECO:0000313" key="2">
    <source>
        <dbReference type="EMBL" id="KAG6393780.1"/>
    </source>
</evidence>
<accession>A0A8X8WEN9</accession>
<keyword evidence="3" id="KW-1185">Reference proteome</keyword>
<dbReference type="AlphaFoldDB" id="A0A8X8WEN9"/>
<reference evidence="2" key="2">
    <citation type="submission" date="2020-08" db="EMBL/GenBank/DDBJ databases">
        <title>Plant Genome Project.</title>
        <authorList>
            <person name="Zhang R.-G."/>
        </authorList>
    </citation>
    <scope>NUCLEOTIDE SEQUENCE</scope>
    <source>
        <strain evidence="2">Huo1</strain>
        <tissue evidence="2">Leaf</tissue>
    </source>
</reference>
<dbReference type="PANTHER" id="PTHR34145">
    <property type="entry name" value="OS02G0105600 PROTEIN"/>
    <property type="match status" value="1"/>
</dbReference>
<evidence type="ECO:0000313" key="3">
    <source>
        <dbReference type="Proteomes" id="UP000298416"/>
    </source>
</evidence>
<protein>
    <recommendedName>
        <fullName evidence="1">At1g61320/AtMIF1 LRR domain-containing protein</fullName>
    </recommendedName>
</protein>
<dbReference type="Pfam" id="PF23622">
    <property type="entry name" value="LRR_At1g61320_AtMIF1"/>
    <property type="match status" value="1"/>
</dbReference>
<proteinExistence type="predicted"/>
<feature type="domain" description="At1g61320/AtMIF1 LRR" evidence="1">
    <location>
        <begin position="118"/>
        <end position="265"/>
    </location>
</feature>
<dbReference type="PANTHER" id="PTHR34145:SF68">
    <property type="entry name" value="FBD DOMAIN-CONTAINING PROTEIN"/>
    <property type="match status" value="1"/>
</dbReference>
<gene>
    <name evidence="2" type="ORF">SASPL_144351</name>
</gene>
<reference evidence="2" key="1">
    <citation type="submission" date="2018-01" db="EMBL/GenBank/DDBJ databases">
        <authorList>
            <person name="Mao J.F."/>
        </authorList>
    </citation>
    <scope>NUCLEOTIDE SEQUENCE</scope>
    <source>
        <strain evidence="2">Huo1</strain>
        <tissue evidence="2">Leaf</tissue>
    </source>
</reference>
<name>A0A8X8WEN9_SALSN</name>
<comment type="caution">
    <text evidence="2">The sequence shown here is derived from an EMBL/GenBank/DDBJ whole genome shotgun (WGS) entry which is preliminary data.</text>
</comment>
<sequence>MDALANEIEAQSKKNRDASLSVYCQSLLLFDEYQIDGSRVKTKLKSSGNGAFDTLPDELLIKMHSKMNVKEAIKMSVLAHMWEHLCKDAKTLRFDLRDAEKEIFFASVYAVVKHHKVDRLVRFAVHREVSKLRVLDIESCLNLESLEISAAKLVSLLFLGIDDILVLNGVPGLRDLLIGGETCISFLSQPKLHSSYSAQLEKLVLYFSPREYRVPNVAFDFPQLCSLKRLDVHVHTEGRQSLLFLPSLIKASPQLCEFVIVVSFGWMCMFTPKAVKAYSS</sequence>